<accession>A0AAN6H5T6</accession>
<gene>
    <name evidence="5" type="ORF">LTR91_022665</name>
</gene>
<evidence type="ECO:0000313" key="6">
    <source>
        <dbReference type="Proteomes" id="UP001175353"/>
    </source>
</evidence>
<keyword evidence="6" id="KW-1185">Reference proteome</keyword>
<dbReference type="EMBL" id="JAUJLE010000456">
    <property type="protein sequence ID" value="KAK0955821.1"/>
    <property type="molecule type" value="Genomic_DNA"/>
</dbReference>
<dbReference type="Pfam" id="PF00135">
    <property type="entry name" value="COesterase"/>
    <property type="match status" value="1"/>
</dbReference>
<evidence type="ECO:0000313" key="5">
    <source>
        <dbReference type="EMBL" id="KAK0955821.1"/>
    </source>
</evidence>
<name>A0AAN6H5T6_9PEZI</name>
<dbReference type="InterPro" id="IPR029058">
    <property type="entry name" value="AB_hydrolase_fold"/>
</dbReference>
<dbReference type="InterPro" id="IPR000997">
    <property type="entry name" value="Cholinesterase"/>
</dbReference>
<evidence type="ECO:0000256" key="3">
    <source>
        <dbReference type="RuleBase" id="RU361235"/>
    </source>
</evidence>
<dbReference type="PANTHER" id="PTHR43142">
    <property type="entry name" value="CARBOXYLIC ESTER HYDROLASE"/>
    <property type="match status" value="1"/>
</dbReference>
<comment type="caution">
    <text evidence="5">The sequence shown here is derived from an EMBL/GenBank/DDBJ whole genome shotgun (WGS) entry which is preliminary data.</text>
</comment>
<dbReference type="PANTHER" id="PTHR43142:SF3">
    <property type="entry name" value="PUTATIVE (AFU_ORTHOLOGUE AFUA_3G09070)-RELATED"/>
    <property type="match status" value="1"/>
</dbReference>
<evidence type="ECO:0000256" key="1">
    <source>
        <dbReference type="ARBA" id="ARBA00005964"/>
    </source>
</evidence>
<dbReference type="Gene3D" id="3.40.50.1820">
    <property type="entry name" value="alpha/beta hydrolase"/>
    <property type="match status" value="1"/>
</dbReference>
<dbReference type="SUPFAM" id="SSF53474">
    <property type="entry name" value="alpha/beta-Hydrolases"/>
    <property type="match status" value="1"/>
</dbReference>
<reference evidence="5" key="1">
    <citation type="submission" date="2023-06" db="EMBL/GenBank/DDBJ databases">
        <title>Black Yeasts Isolated from many extreme environments.</title>
        <authorList>
            <person name="Coleine C."/>
            <person name="Stajich J.E."/>
            <person name="Selbmann L."/>
        </authorList>
    </citation>
    <scope>NUCLEOTIDE SEQUENCE</scope>
    <source>
        <strain evidence="5">CCFEE 5200</strain>
    </source>
</reference>
<dbReference type="PRINTS" id="PR00878">
    <property type="entry name" value="CHOLNESTRASE"/>
</dbReference>
<dbReference type="Proteomes" id="UP001175353">
    <property type="component" value="Unassembled WGS sequence"/>
</dbReference>
<dbReference type="InterPro" id="IPR002018">
    <property type="entry name" value="CarbesteraseB"/>
</dbReference>
<comment type="similarity">
    <text evidence="1 3">Belongs to the type-B carboxylesterase/lipase family.</text>
</comment>
<dbReference type="AlphaFoldDB" id="A0AAN6H5T6"/>
<dbReference type="GO" id="GO:0004104">
    <property type="term" value="F:cholinesterase activity"/>
    <property type="evidence" value="ECO:0007669"/>
    <property type="project" value="InterPro"/>
</dbReference>
<feature type="domain" description="Carboxylesterase type B" evidence="4">
    <location>
        <begin position="185"/>
        <end position="656"/>
    </location>
</feature>
<keyword evidence="2 3" id="KW-0378">Hydrolase</keyword>
<sequence>MPNAISLTILSLLGATAAHPPKWPAWSGWPAPYGYGGPAGNQATVGSDLTIVTHNDLYGNTSSRTDAAIVLSQPMTERQATAACAALGEQLWSPTASNGSFLDYLCYEGENGPYWIAGRQGPQCKTFTADGTQSQQPCLDQLPTLCTQSAPLANATYADNSTKWQTTVSTGAQTMTGFRDKFSFRFEGVRYAAEPERWTYSTVYNGTGHSDALAFGPECVQSGNAGSTDCLFLNIWTPYLPKSSGTGAEKLKPVMFWIHGGAFTGGTGSDPTFDGNALSSRGDVVVVTINYRLGTLGFLALDDGVTNGNYGLADQITALQWVQDNIESFGGDKNRVTILGQSAGAASVRALLASPKANGKYAAAVPQSNLAGSAYATTYSSYLTISQEVALAGEPILNATGCLNATSQLSCLRAVDPFVLANVTTPARYLVVDGTYLVTDQLEVTGRGPAAHVPVLMGFMRDDGAAFITYPTPNETVSGLLTANGFNLSAISTLSVFPEPTSANQTLNVFNTSALIATDAEFRCLDEATAYSAVKHAVFPTVYFYEFNRSYQLSFYQPNAPTCEAPPSPAHPYGDLSAEYFKCHSGELYYVFGTLLFNGQPPRDDYDIPMSQFTLDSWAAFARTYDPTPSAGFLQARGFANTSAEIARSGAPWTPVAEEDLRLRLMQYPSVEEGFEIYDGQVECRALGYPIDYYERHS</sequence>
<evidence type="ECO:0000256" key="2">
    <source>
        <dbReference type="ARBA" id="ARBA00022801"/>
    </source>
</evidence>
<dbReference type="InterPro" id="IPR019826">
    <property type="entry name" value="Carboxylesterase_B_AS"/>
</dbReference>
<feature type="chain" id="PRO_5042665469" description="Carboxylic ester hydrolase" evidence="3">
    <location>
        <begin position="19"/>
        <end position="698"/>
    </location>
</feature>
<evidence type="ECO:0000259" key="4">
    <source>
        <dbReference type="Pfam" id="PF00135"/>
    </source>
</evidence>
<feature type="signal peptide" evidence="3">
    <location>
        <begin position="1"/>
        <end position="18"/>
    </location>
</feature>
<keyword evidence="3" id="KW-0732">Signal</keyword>
<dbReference type="EC" id="3.1.1.-" evidence="3"/>
<protein>
    <recommendedName>
        <fullName evidence="3">Carboxylic ester hydrolase</fullName>
        <ecNumber evidence="3">3.1.1.-</ecNumber>
    </recommendedName>
</protein>
<dbReference type="PROSITE" id="PS00122">
    <property type="entry name" value="CARBOXYLESTERASE_B_1"/>
    <property type="match status" value="1"/>
</dbReference>
<proteinExistence type="inferred from homology"/>
<organism evidence="5 6">
    <name type="scientific">Friedmanniomyces endolithicus</name>
    <dbReference type="NCBI Taxonomy" id="329885"/>
    <lineage>
        <taxon>Eukaryota</taxon>
        <taxon>Fungi</taxon>
        <taxon>Dikarya</taxon>
        <taxon>Ascomycota</taxon>
        <taxon>Pezizomycotina</taxon>
        <taxon>Dothideomycetes</taxon>
        <taxon>Dothideomycetidae</taxon>
        <taxon>Mycosphaerellales</taxon>
        <taxon>Teratosphaeriaceae</taxon>
        <taxon>Friedmanniomyces</taxon>
    </lineage>
</organism>